<dbReference type="InterPro" id="IPR016181">
    <property type="entry name" value="Acyl_CoA_acyltransferase"/>
</dbReference>
<gene>
    <name evidence="2" type="ORF">DNK49_10195</name>
</gene>
<dbReference type="PROSITE" id="PS51186">
    <property type="entry name" value="GNAT"/>
    <property type="match status" value="1"/>
</dbReference>
<reference evidence="2 3" key="1">
    <citation type="submission" date="2018-06" db="EMBL/GenBank/DDBJ databases">
        <title>Azoarcus communis strain SWub3 genome.</title>
        <authorList>
            <person name="Zorraquino Salvo V."/>
            <person name="Toubiana D."/>
            <person name="Blumwald E."/>
        </authorList>
    </citation>
    <scope>NUCLEOTIDE SEQUENCE [LARGE SCALE GENOMIC DNA]</scope>
    <source>
        <strain evidence="2 3">SWub3</strain>
    </source>
</reference>
<organism evidence="2 3">
    <name type="scientific">Parazoarcus communis SWub3 = DSM 12120</name>
    <dbReference type="NCBI Taxonomy" id="1121029"/>
    <lineage>
        <taxon>Bacteria</taxon>
        <taxon>Pseudomonadati</taxon>
        <taxon>Pseudomonadota</taxon>
        <taxon>Betaproteobacteria</taxon>
        <taxon>Rhodocyclales</taxon>
        <taxon>Zoogloeaceae</taxon>
        <taxon>Parazoarcus</taxon>
    </lineage>
</organism>
<proteinExistence type="predicted"/>
<dbReference type="GO" id="GO:0016747">
    <property type="term" value="F:acyltransferase activity, transferring groups other than amino-acyl groups"/>
    <property type="evidence" value="ECO:0007669"/>
    <property type="project" value="InterPro"/>
</dbReference>
<dbReference type="EMBL" id="QKOE01000006">
    <property type="protein sequence ID" value="PZA16696.1"/>
    <property type="molecule type" value="Genomic_DNA"/>
</dbReference>
<comment type="caution">
    <text evidence="2">The sequence shown here is derived from an EMBL/GenBank/DDBJ whole genome shotgun (WGS) entry which is preliminary data.</text>
</comment>
<evidence type="ECO:0000259" key="1">
    <source>
        <dbReference type="PROSITE" id="PS51186"/>
    </source>
</evidence>
<dbReference type="CDD" id="cd04301">
    <property type="entry name" value="NAT_SF"/>
    <property type="match status" value="1"/>
</dbReference>
<dbReference type="Proteomes" id="UP000248259">
    <property type="component" value="Unassembled WGS sequence"/>
</dbReference>
<dbReference type="Pfam" id="PF00583">
    <property type="entry name" value="Acetyltransf_1"/>
    <property type="match status" value="1"/>
</dbReference>
<dbReference type="AlphaFoldDB" id="A0A323UZV1"/>
<evidence type="ECO:0000313" key="3">
    <source>
        <dbReference type="Proteomes" id="UP000248259"/>
    </source>
</evidence>
<dbReference type="SUPFAM" id="SSF55729">
    <property type="entry name" value="Acyl-CoA N-acyltransferases (Nat)"/>
    <property type="match status" value="1"/>
</dbReference>
<protein>
    <submittedName>
        <fullName evidence="2">N-acetyltransferase</fullName>
    </submittedName>
</protein>
<keyword evidence="2" id="KW-0808">Transferase</keyword>
<accession>A0A323UZV1</accession>
<name>A0A323UZV1_9RHOO</name>
<dbReference type="InterPro" id="IPR000182">
    <property type="entry name" value="GNAT_dom"/>
</dbReference>
<dbReference type="OrthoDB" id="9797178at2"/>
<keyword evidence="3" id="KW-1185">Reference proteome</keyword>
<evidence type="ECO:0000313" key="2">
    <source>
        <dbReference type="EMBL" id="PZA16696.1"/>
    </source>
</evidence>
<feature type="domain" description="N-acetyltransferase" evidence="1">
    <location>
        <begin position="17"/>
        <end position="169"/>
    </location>
</feature>
<dbReference type="PANTHER" id="PTHR43072">
    <property type="entry name" value="N-ACETYLTRANSFERASE"/>
    <property type="match status" value="1"/>
</dbReference>
<sequence>MADRNATFYQGIDGLKVKVRPETQGDYRTVEVLTRDAFWNLYRPGCDEHYTTHLIRNHEDFLPDLTFVAEVDGQIVGSIMYARSWVISEHGDRVETATFGPLCVHPAWQRRGIGTALINHTRALATQKGYPAILIMGDPHNYCKHGFKTGRDVGVSAMNGSYPLGLLVLALRPGFFAMCPCWTFQTSKVYEFDAAEVEAYDANFPPKEKKHHYSQDLFSMLVRAVVT</sequence>
<dbReference type="Gene3D" id="3.40.630.30">
    <property type="match status" value="1"/>
</dbReference>